<feature type="compositionally biased region" description="Basic and acidic residues" evidence="13">
    <location>
        <begin position="1349"/>
        <end position="1359"/>
    </location>
</feature>
<dbReference type="Pfam" id="PF17921">
    <property type="entry name" value="Integrase_H2C2"/>
    <property type="match status" value="1"/>
</dbReference>
<evidence type="ECO:0000256" key="10">
    <source>
        <dbReference type="ARBA" id="ARBA00022908"/>
    </source>
</evidence>
<evidence type="ECO:0000313" key="17">
    <source>
        <dbReference type="Proteomes" id="UP000694389"/>
    </source>
</evidence>
<dbReference type="Pfam" id="PF00665">
    <property type="entry name" value="rve"/>
    <property type="match status" value="1"/>
</dbReference>
<dbReference type="InterPro" id="IPR043128">
    <property type="entry name" value="Rev_trsase/Diguanyl_cyclase"/>
</dbReference>
<dbReference type="Gene3D" id="2.40.70.10">
    <property type="entry name" value="Acid Proteases"/>
    <property type="match status" value="1"/>
</dbReference>
<feature type="domain" description="Integrase catalytic" evidence="15">
    <location>
        <begin position="1043"/>
        <end position="1200"/>
    </location>
</feature>
<dbReference type="InterPro" id="IPR021109">
    <property type="entry name" value="Peptidase_aspartic_dom_sf"/>
</dbReference>
<dbReference type="EC" id="3.1.26.4" evidence="2"/>
<sequence>MGSAKWQSWHPAVKLLEAPVAGQTGTKRPTKSPRNPKQVASKCGKANTTSTILPPKLVGTKCTAQVTIEGHKVNCLLDTGSQVTTIPLSFFQTHLSHHPLKSLDDLLDVELQVEGANGEAVPYLGYVELNLLFPEEFLGKETEVPTLVLVVPDVNSVPQILIGTNSLDVLYSSYVEKYDCRPQSFLPGYRVVLKILEVREKQASTGALGLIKARSNNPEVVPAGSTVVVEGHVHMSGAHQDKWAVVEAASVSSLPGGLLVASSLCTLPVKRPCSMSILLRNETQHDITIPPRTVLAEIHAVQQVMGKEPSTDLTAPETKGMEFDFGDSPLSPEWKERITRLLNNMPEVFSQHDMDFGHTNKVKHHIKLSDNTPFKHRPRPIHPHDVDAVKKHLQELLDSGVIRESESPFASPIVVVRKKNSSVRLCIDFRKLNSQTIRDAYALPNLEEVFSLLTGSKWFSVLDLKSGYYQVEMEEADKQKTAFVCPLGFWEFNRMPQGVTNAPSTFQQLMERCVGDLNRKEALVFIDDLIIFSDTLEQHESRLLQVLNRIKEYGLKLSPEKCKFFQTSVKYLGHIVSQHGVETDPQKIEALKTWPVPENLKQLRSFLGFSGYYRRFVKDYSKITKPLNDLTAGYPPLRKNSQVREKTHLYFHPKESFGKRWTSDCQRAFEEVIDKLTTAPVLGFADPKLPYVLHTDASTTGLGAALYQEQDGRMRAIAFASRGLTKSEAKYPAHKLEFLALKWAVTAKFSDYLYGTDFTVVTDSNPLTYILTSAKLDATSYRWLSALSTYNFKLQYRAGTQNQDADGLSRRPHGELQDDAVSRKERERIEQFTLHYLKDQETPDVVLPDAVKAICERHDVEWSHKTSTCPSVTLVESLAIHSDALPSGFQQEDDHGLPVIGHWTEEEMRAKQRADPDLRVVIEHKESGDMPSPTLRQEFPELVLWLREWKRLELRDGVLYRARQENGRVTHQLVLPAELIATALKGLHDDLGHLGMERTLDLVRSRFYWPRMSTYVEQKIKTCERCVRRKTPNERAAPLCNIKASRPLELVCMDFLSVEPDRSNTKDILVLTDHFTKYAVAIPTRNQKAQTVAKCLWENFLVHYGFPEKLLSDQGPDFESRTIKELCSIAGIQKVRTTPYHPRGNPVERFNRTLLQMLGTLENKDKSHWREFVKPLVHAYNCTRNDVTGFSPYELMFGRQPRLPVDLAFGLPSSREPKSHSQYVHDLKGRLEESYRVATENASKTAERNKQRFDRRVVESTLETGDRVLVRNVRIRGKHKLADKWEPDVHIVVKRAGDLPVYTVKSEGKDGPLRTLHRDLLLPCGFLPVAVSEQPPKQTISKPRTRRQSRMEVTARSEVADGDSESEDSDYYCYLPGEALNTDLIETRVLTRPETVPDRERNAGETKQPTLSSVGWLPAPVNLEGKTETSIIEEQNREKRHGPERETIQQIPVGIIPSQSEKPPVSGDDASNEPSSDRPNCSECKGTSAVVDQEAEVTSRHRETDSPKVRRALFGNSQDTPSDSSRQEDETLPIQLSMWESPSEPNILDESLPVFSDLSFSDTSKDEGCFVNKPCEDVSVDRTNETIVAGTSGRGTSPVIIGGSDGDNVPRRSQRHREQPERLQYGQLGNPLLSIVQSLFQGLNLAFADALQNHGYADIPQVTPRPTHSHVGVMGHTHL</sequence>
<keyword evidence="8" id="KW-0460">Magnesium</keyword>
<dbReference type="PROSITE" id="PS00141">
    <property type="entry name" value="ASP_PROTEASE"/>
    <property type="match status" value="1"/>
</dbReference>
<evidence type="ECO:0000256" key="8">
    <source>
        <dbReference type="ARBA" id="ARBA00022842"/>
    </source>
</evidence>
<keyword evidence="11" id="KW-0695">RNA-directed DNA polymerase</keyword>
<evidence type="ECO:0000256" key="5">
    <source>
        <dbReference type="ARBA" id="ARBA00022722"/>
    </source>
</evidence>
<evidence type="ECO:0000256" key="13">
    <source>
        <dbReference type="SAM" id="MobiDB-lite"/>
    </source>
</evidence>
<feature type="region of interest" description="Disordered" evidence="13">
    <location>
        <begin position="1392"/>
        <end position="1531"/>
    </location>
</feature>
<evidence type="ECO:0000256" key="4">
    <source>
        <dbReference type="ARBA" id="ARBA00022695"/>
    </source>
</evidence>
<dbReference type="Gene3D" id="3.30.70.270">
    <property type="match status" value="2"/>
</dbReference>
<feature type="region of interest" description="Disordered" evidence="13">
    <location>
        <begin position="17"/>
        <end position="46"/>
    </location>
</feature>
<evidence type="ECO:0000256" key="9">
    <source>
        <dbReference type="ARBA" id="ARBA00022884"/>
    </source>
</evidence>
<dbReference type="FunFam" id="3.30.420.10:FF:000032">
    <property type="entry name" value="Retrovirus-related Pol polyprotein from transposon 297-like Protein"/>
    <property type="match status" value="1"/>
</dbReference>
<keyword evidence="9" id="KW-0694">RNA-binding</keyword>
<dbReference type="PANTHER" id="PTHR37984">
    <property type="entry name" value="PROTEIN CBG26694"/>
    <property type="match status" value="1"/>
</dbReference>
<feature type="compositionally biased region" description="Polar residues" evidence="13">
    <location>
        <begin position="1515"/>
        <end position="1524"/>
    </location>
</feature>
<dbReference type="InterPro" id="IPR036397">
    <property type="entry name" value="RNaseH_sf"/>
</dbReference>
<dbReference type="Pfam" id="PF17919">
    <property type="entry name" value="RT_RNaseH_2"/>
    <property type="match status" value="1"/>
</dbReference>
<keyword evidence="7" id="KW-0378">Hydrolase</keyword>
<accession>A0A8P4GRQ8</accession>
<evidence type="ECO:0000256" key="11">
    <source>
        <dbReference type="ARBA" id="ARBA00022918"/>
    </source>
</evidence>
<feature type="region of interest" description="Disordered" evidence="13">
    <location>
        <begin position="1334"/>
        <end position="1368"/>
    </location>
</feature>
<dbReference type="GO" id="GO:0006508">
    <property type="term" value="P:proteolysis"/>
    <property type="evidence" value="ECO:0007669"/>
    <property type="project" value="InterPro"/>
</dbReference>
<evidence type="ECO:0000256" key="3">
    <source>
        <dbReference type="ARBA" id="ARBA00022679"/>
    </source>
</evidence>
<evidence type="ECO:0000259" key="14">
    <source>
        <dbReference type="PROSITE" id="PS50878"/>
    </source>
</evidence>
<dbReference type="SUPFAM" id="SSF53098">
    <property type="entry name" value="Ribonuclease H-like"/>
    <property type="match status" value="1"/>
</dbReference>
<dbReference type="GO" id="GO:0003723">
    <property type="term" value="F:RNA binding"/>
    <property type="evidence" value="ECO:0007669"/>
    <property type="project" value="UniProtKB-KW"/>
</dbReference>
<evidence type="ECO:0000256" key="12">
    <source>
        <dbReference type="ARBA" id="ARBA00039658"/>
    </source>
</evidence>
<reference evidence="16" key="2">
    <citation type="submission" date="2025-09" db="UniProtKB">
        <authorList>
            <consortium name="Ensembl"/>
        </authorList>
    </citation>
    <scope>IDENTIFICATION</scope>
</reference>
<dbReference type="Gene3D" id="3.10.10.10">
    <property type="entry name" value="HIV Type 1 Reverse Transcriptase, subunit A, domain 1"/>
    <property type="match status" value="1"/>
</dbReference>
<dbReference type="InterPro" id="IPR012337">
    <property type="entry name" value="RNaseH-like_sf"/>
</dbReference>
<dbReference type="GO" id="GO:0004523">
    <property type="term" value="F:RNA-DNA hybrid ribonuclease activity"/>
    <property type="evidence" value="ECO:0007669"/>
    <property type="project" value="UniProtKB-EC"/>
</dbReference>
<evidence type="ECO:0000256" key="2">
    <source>
        <dbReference type="ARBA" id="ARBA00012180"/>
    </source>
</evidence>
<keyword evidence="5" id="KW-0540">Nuclease</keyword>
<dbReference type="InterPro" id="IPR000477">
    <property type="entry name" value="RT_dom"/>
</dbReference>
<organism evidence="16 17">
    <name type="scientific">Dicentrarchus labrax</name>
    <name type="common">European seabass</name>
    <name type="synonym">Morone labrax</name>
    <dbReference type="NCBI Taxonomy" id="13489"/>
    <lineage>
        <taxon>Eukaryota</taxon>
        <taxon>Metazoa</taxon>
        <taxon>Chordata</taxon>
        <taxon>Craniata</taxon>
        <taxon>Vertebrata</taxon>
        <taxon>Euteleostomi</taxon>
        <taxon>Actinopterygii</taxon>
        <taxon>Neopterygii</taxon>
        <taxon>Teleostei</taxon>
        <taxon>Neoteleostei</taxon>
        <taxon>Acanthomorphata</taxon>
        <taxon>Eupercaria</taxon>
        <taxon>Moronidae</taxon>
        <taxon>Dicentrarchus</taxon>
    </lineage>
</organism>
<dbReference type="CDD" id="cd09274">
    <property type="entry name" value="RNase_HI_RT_Ty3"/>
    <property type="match status" value="1"/>
</dbReference>
<evidence type="ECO:0000256" key="7">
    <source>
        <dbReference type="ARBA" id="ARBA00022801"/>
    </source>
</evidence>
<dbReference type="PANTHER" id="PTHR37984:SF15">
    <property type="entry name" value="INTEGRASE CATALYTIC DOMAIN-CONTAINING PROTEIN"/>
    <property type="match status" value="1"/>
</dbReference>
<dbReference type="GO" id="GO:0015074">
    <property type="term" value="P:DNA integration"/>
    <property type="evidence" value="ECO:0007669"/>
    <property type="project" value="UniProtKB-KW"/>
</dbReference>
<dbReference type="Proteomes" id="UP000694389">
    <property type="component" value="Unassembled WGS sequence"/>
</dbReference>
<dbReference type="Gene3D" id="1.10.340.70">
    <property type="match status" value="1"/>
</dbReference>
<dbReference type="Gene3D" id="3.10.20.370">
    <property type="match status" value="1"/>
</dbReference>
<dbReference type="InterPro" id="IPR001584">
    <property type="entry name" value="Integrase_cat-core"/>
</dbReference>
<dbReference type="FunFam" id="3.30.70.270:FF:000020">
    <property type="entry name" value="Transposon Tf2-6 polyprotein-like Protein"/>
    <property type="match status" value="1"/>
</dbReference>
<feature type="compositionally biased region" description="Basic and acidic residues" evidence="13">
    <location>
        <begin position="1497"/>
        <end position="1508"/>
    </location>
</feature>
<dbReference type="CDD" id="cd01647">
    <property type="entry name" value="RT_LTR"/>
    <property type="match status" value="1"/>
</dbReference>
<comment type="similarity">
    <text evidence="1">Belongs to the beta type-B retroviral polymerase family. HERV class-II K(HML-2) pol subfamily.</text>
</comment>
<name>A0A8P4GRQ8_DICLA</name>
<dbReference type="GeneTree" id="ENSGT01100000263500"/>
<evidence type="ECO:0000256" key="6">
    <source>
        <dbReference type="ARBA" id="ARBA00022759"/>
    </source>
</evidence>
<dbReference type="FunFam" id="1.10.340.70:FF:000001">
    <property type="entry name" value="Retrovirus-related Pol polyprotein from transposon gypsy-like Protein"/>
    <property type="match status" value="1"/>
</dbReference>
<feature type="domain" description="Reverse transcriptase" evidence="14">
    <location>
        <begin position="397"/>
        <end position="576"/>
    </location>
</feature>
<dbReference type="InterPro" id="IPR043502">
    <property type="entry name" value="DNA/RNA_pol_sf"/>
</dbReference>
<dbReference type="GO" id="GO:0003964">
    <property type="term" value="F:RNA-directed DNA polymerase activity"/>
    <property type="evidence" value="ECO:0007669"/>
    <property type="project" value="UniProtKB-KW"/>
</dbReference>
<feature type="region of interest" description="Disordered" evidence="13">
    <location>
        <begin position="803"/>
        <end position="822"/>
    </location>
</feature>
<feature type="region of interest" description="Disordered" evidence="13">
    <location>
        <begin position="1589"/>
        <end position="1621"/>
    </location>
</feature>
<keyword evidence="3" id="KW-0808">Transferase</keyword>
<dbReference type="Pfam" id="PF00078">
    <property type="entry name" value="RVT_1"/>
    <property type="match status" value="1"/>
</dbReference>
<feature type="compositionally biased region" description="Basic and acidic residues" evidence="13">
    <location>
        <begin position="807"/>
        <end position="822"/>
    </location>
</feature>
<feature type="compositionally biased region" description="Basic and acidic residues" evidence="13">
    <location>
        <begin position="1434"/>
        <end position="1447"/>
    </location>
</feature>
<dbReference type="FunFam" id="3.10.20.370:FF:000001">
    <property type="entry name" value="Retrovirus-related Pol polyprotein from transposon 17.6-like protein"/>
    <property type="match status" value="1"/>
</dbReference>
<keyword evidence="4" id="KW-0548">Nucleotidyltransferase</keyword>
<protein>
    <recommendedName>
        <fullName evidence="12">Gypsy retrotransposon integrase-like protein 1</fullName>
        <ecNumber evidence="2">3.1.26.4</ecNumber>
    </recommendedName>
</protein>
<feature type="compositionally biased region" description="Polar residues" evidence="13">
    <location>
        <begin position="23"/>
        <end position="35"/>
    </location>
</feature>
<evidence type="ECO:0000259" key="15">
    <source>
        <dbReference type="PROSITE" id="PS50994"/>
    </source>
</evidence>
<reference evidence="16" key="1">
    <citation type="submission" date="2025-08" db="UniProtKB">
        <authorList>
            <consortium name="Ensembl"/>
        </authorList>
    </citation>
    <scope>IDENTIFICATION</scope>
</reference>
<feature type="compositionally biased region" description="Basic and acidic residues" evidence="13">
    <location>
        <begin position="1392"/>
        <end position="1404"/>
    </location>
</feature>
<dbReference type="CDD" id="cd00303">
    <property type="entry name" value="retropepsin_like"/>
    <property type="match status" value="1"/>
</dbReference>
<evidence type="ECO:0000256" key="1">
    <source>
        <dbReference type="ARBA" id="ARBA00010879"/>
    </source>
</evidence>
<dbReference type="Gene3D" id="3.30.420.10">
    <property type="entry name" value="Ribonuclease H-like superfamily/Ribonuclease H"/>
    <property type="match status" value="1"/>
</dbReference>
<dbReference type="PROSITE" id="PS50878">
    <property type="entry name" value="RT_POL"/>
    <property type="match status" value="1"/>
</dbReference>
<dbReference type="PROSITE" id="PS50994">
    <property type="entry name" value="INTEGRASE"/>
    <property type="match status" value="1"/>
</dbReference>
<dbReference type="SUPFAM" id="SSF56672">
    <property type="entry name" value="DNA/RNA polymerases"/>
    <property type="match status" value="1"/>
</dbReference>
<keyword evidence="6" id="KW-0255">Endonuclease</keyword>
<dbReference type="Ensembl" id="ENSDLAT00005079303.1">
    <property type="protein sequence ID" value="ENSDLAP00005082498.1"/>
    <property type="gene ID" value="ENSDLAG00005027401.1"/>
</dbReference>
<dbReference type="InterPro" id="IPR041577">
    <property type="entry name" value="RT_RNaseH_2"/>
</dbReference>
<keyword evidence="10" id="KW-0229">DNA integration</keyword>
<keyword evidence="17" id="KW-1185">Reference proteome</keyword>
<dbReference type="InterPro" id="IPR001969">
    <property type="entry name" value="Aspartic_peptidase_AS"/>
</dbReference>
<dbReference type="SUPFAM" id="SSF50630">
    <property type="entry name" value="Acid proteases"/>
    <property type="match status" value="1"/>
</dbReference>
<dbReference type="GO" id="GO:0004190">
    <property type="term" value="F:aspartic-type endopeptidase activity"/>
    <property type="evidence" value="ECO:0007669"/>
    <property type="project" value="InterPro"/>
</dbReference>
<proteinExistence type="inferred from homology"/>
<dbReference type="InterPro" id="IPR050951">
    <property type="entry name" value="Retrovirus_Pol_polyprotein"/>
</dbReference>
<dbReference type="FunFam" id="3.10.10.10:FF:000004">
    <property type="entry name" value="Uncharacterized protein"/>
    <property type="match status" value="1"/>
</dbReference>
<dbReference type="InterPro" id="IPR041588">
    <property type="entry name" value="Integrase_H2C2"/>
</dbReference>
<feature type="region of interest" description="Disordered" evidence="13">
    <location>
        <begin position="307"/>
        <end position="326"/>
    </location>
</feature>
<evidence type="ECO:0000313" key="16">
    <source>
        <dbReference type="Ensembl" id="ENSDLAP00005082498.1"/>
    </source>
</evidence>